<evidence type="ECO:0000313" key="2">
    <source>
        <dbReference type="WBParaSite" id="nRc.2.0.1.t44460-RA"/>
    </source>
</evidence>
<proteinExistence type="predicted"/>
<name>A0A915L175_ROMCU</name>
<dbReference type="AlphaFoldDB" id="A0A915L175"/>
<accession>A0A915L175</accession>
<keyword evidence="1" id="KW-1185">Reference proteome</keyword>
<evidence type="ECO:0000313" key="1">
    <source>
        <dbReference type="Proteomes" id="UP000887565"/>
    </source>
</evidence>
<sequence length="113" mass="12610">MATFSGWLCCGCGGQISAGFSEPARSLELATLLGVSGRATKPGAGFLFTRQLNFVKNYSNLIENRIYKGQFKYFRGGNCERQIRIVVNRDQISVLRTDESNRILKGDSSYHHN</sequence>
<organism evidence="1 2">
    <name type="scientific">Romanomermis culicivorax</name>
    <name type="common">Nematode worm</name>
    <dbReference type="NCBI Taxonomy" id="13658"/>
    <lineage>
        <taxon>Eukaryota</taxon>
        <taxon>Metazoa</taxon>
        <taxon>Ecdysozoa</taxon>
        <taxon>Nematoda</taxon>
        <taxon>Enoplea</taxon>
        <taxon>Dorylaimia</taxon>
        <taxon>Mermithida</taxon>
        <taxon>Mermithoidea</taxon>
        <taxon>Mermithidae</taxon>
        <taxon>Romanomermis</taxon>
    </lineage>
</organism>
<reference evidence="2" key="1">
    <citation type="submission" date="2022-11" db="UniProtKB">
        <authorList>
            <consortium name="WormBaseParasite"/>
        </authorList>
    </citation>
    <scope>IDENTIFICATION</scope>
</reference>
<protein>
    <submittedName>
        <fullName evidence="2">LAGLIDADG homing endonuclease</fullName>
    </submittedName>
</protein>
<dbReference type="Proteomes" id="UP000887565">
    <property type="component" value="Unplaced"/>
</dbReference>
<dbReference type="WBParaSite" id="nRc.2.0.1.t44460-RA">
    <property type="protein sequence ID" value="nRc.2.0.1.t44460-RA"/>
    <property type="gene ID" value="nRc.2.0.1.g44460"/>
</dbReference>